<dbReference type="Proteomes" id="UP000299102">
    <property type="component" value="Unassembled WGS sequence"/>
</dbReference>
<sequence length="116" mass="13527">MWLQFWIPEHENGLPHLMQYLVQGPSFSSVSAIAHIPSRFPRRIRCRVTSETFTRPSVSIGGRPMLRHPVRCISKAFFLRRHRLYKQCDPPIASSTHCFRYLCRLVALLYGFPSLV</sequence>
<evidence type="ECO:0000313" key="2">
    <source>
        <dbReference type="Proteomes" id="UP000299102"/>
    </source>
</evidence>
<reference evidence="1 2" key="1">
    <citation type="journal article" date="2019" name="Commun. Biol.">
        <title>The bagworm genome reveals a unique fibroin gene that provides high tensile strength.</title>
        <authorList>
            <person name="Kono N."/>
            <person name="Nakamura H."/>
            <person name="Ohtoshi R."/>
            <person name="Tomita M."/>
            <person name="Numata K."/>
            <person name="Arakawa K."/>
        </authorList>
    </citation>
    <scope>NUCLEOTIDE SEQUENCE [LARGE SCALE GENOMIC DNA]</scope>
</reference>
<keyword evidence="2" id="KW-1185">Reference proteome</keyword>
<dbReference type="EMBL" id="BGZK01000234">
    <property type="protein sequence ID" value="GBP30529.1"/>
    <property type="molecule type" value="Genomic_DNA"/>
</dbReference>
<evidence type="ECO:0000313" key="1">
    <source>
        <dbReference type="EMBL" id="GBP30529.1"/>
    </source>
</evidence>
<dbReference type="AlphaFoldDB" id="A0A4C1UW67"/>
<gene>
    <name evidence="1" type="ORF">EVAR_94709_1</name>
</gene>
<organism evidence="1 2">
    <name type="scientific">Eumeta variegata</name>
    <name type="common">Bagworm moth</name>
    <name type="synonym">Eumeta japonica</name>
    <dbReference type="NCBI Taxonomy" id="151549"/>
    <lineage>
        <taxon>Eukaryota</taxon>
        <taxon>Metazoa</taxon>
        <taxon>Ecdysozoa</taxon>
        <taxon>Arthropoda</taxon>
        <taxon>Hexapoda</taxon>
        <taxon>Insecta</taxon>
        <taxon>Pterygota</taxon>
        <taxon>Neoptera</taxon>
        <taxon>Endopterygota</taxon>
        <taxon>Lepidoptera</taxon>
        <taxon>Glossata</taxon>
        <taxon>Ditrysia</taxon>
        <taxon>Tineoidea</taxon>
        <taxon>Psychidae</taxon>
        <taxon>Oiketicinae</taxon>
        <taxon>Eumeta</taxon>
    </lineage>
</organism>
<proteinExistence type="predicted"/>
<accession>A0A4C1UW67</accession>
<protein>
    <submittedName>
        <fullName evidence="1">Uncharacterized protein</fullName>
    </submittedName>
</protein>
<name>A0A4C1UW67_EUMVA</name>
<comment type="caution">
    <text evidence="1">The sequence shown here is derived from an EMBL/GenBank/DDBJ whole genome shotgun (WGS) entry which is preliminary data.</text>
</comment>